<accession>A0ABT3NV74</accession>
<sequence length="195" mass="21639">MDEGMVAGRLDGRDEVVVFDTETTGTSREDRVVSLGMVRLSSDLELIDSLHLVFNPGRPSHTMAQAVHGLSDAYLRRQDPFERHAENILSFSRGAALVAHNLSFDWRMMGQEFGRLGAGGFDTAARRFCTVRGWKARHPGKRGKLDLVLAEIGLCRDGQIHGAYEDAVLAAQVLRHLHDRPCFGPVHLIPPSNER</sequence>
<evidence type="ECO:0000256" key="2">
    <source>
        <dbReference type="ARBA" id="ARBA00022801"/>
    </source>
</evidence>
<dbReference type="CDD" id="cd06127">
    <property type="entry name" value="DEDDh"/>
    <property type="match status" value="1"/>
</dbReference>
<dbReference type="EMBL" id="JAPFQI010000003">
    <property type="protein sequence ID" value="MCW8085464.1"/>
    <property type="molecule type" value="Genomic_DNA"/>
</dbReference>
<gene>
    <name evidence="5" type="ORF">OF850_07485</name>
</gene>
<keyword evidence="6" id="KW-1185">Reference proteome</keyword>
<evidence type="ECO:0000313" key="6">
    <source>
        <dbReference type="Proteomes" id="UP001526430"/>
    </source>
</evidence>
<name>A0ABT3NV74_9PROT</name>
<evidence type="ECO:0000313" key="5">
    <source>
        <dbReference type="EMBL" id="MCW8085464.1"/>
    </source>
</evidence>
<dbReference type="PANTHER" id="PTHR30231">
    <property type="entry name" value="DNA POLYMERASE III SUBUNIT EPSILON"/>
    <property type="match status" value="1"/>
</dbReference>
<proteinExistence type="predicted"/>
<keyword evidence="3 5" id="KW-0269">Exonuclease</keyword>
<dbReference type="InterPro" id="IPR036397">
    <property type="entry name" value="RNaseH_sf"/>
</dbReference>
<reference evidence="5 6" key="1">
    <citation type="submission" date="2022-10" db="EMBL/GenBank/DDBJ databases">
        <title>Roseococcus glaciei nov., sp. nov., isolated from glacier.</title>
        <authorList>
            <person name="Liu Q."/>
            <person name="Xin Y.-H."/>
        </authorList>
    </citation>
    <scope>NUCLEOTIDE SEQUENCE [LARGE SCALE GENOMIC DNA]</scope>
    <source>
        <strain evidence="5 6">MDT2-1-1</strain>
    </source>
</reference>
<keyword evidence="2" id="KW-0378">Hydrolase</keyword>
<evidence type="ECO:0000256" key="1">
    <source>
        <dbReference type="ARBA" id="ARBA00022722"/>
    </source>
</evidence>
<dbReference type="SMART" id="SM00479">
    <property type="entry name" value="EXOIII"/>
    <property type="match status" value="1"/>
</dbReference>
<feature type="domain" description="Exonuclease" evidence="4">
    <location>
        <begin position="15"/>
        <end position="183"/>
    </location>
</feature>
<organism evidence="5 6">
    <name type="scientific">Sabulicella glaciei</name>
    <dbReference type="NCBI Taxonomy" id="2984948"/>
    <lineage>
        <taxon>Bacteria</taxon>
        <taxon>Pseudomonadati</taxon>
        <taxon>Pseudomonadota</taxon>
        <taxon>Alphaproteobacteria</taxon>
        <taxon>Acetobacterales</taxon>
        <taxon>Acetobacteraceae</taxon>
        <taxon>Sabulicella</taxon>
    </lineage>
</organism>
<dbReference type="InterPro" id="IPR013520">
    <property type="entry name" value="Ribonucl_H"/>
</dbReference>
<dbReference type="GO" id="GO:0004527">
    <property type="term" value="F:exonuclease activity"/>
    <property type="evidence" value="ECO:0007669"/>
    <property type="project" value="UniProtKB-KW"/>
</dbReference>
<keyword evidence="1" id="KW-0540">Nuclease</keyword>
<dbReference type="RefSeq" id="WP_301589442.1">
    <property type="nucleotide sequence ID" value="NZ_JAPFQI010000003.1"/>
</dbReference>
<dbReference type="SUPFAM" id="SSF53098">
    <property type="entry name" value="Ribonuclease H-like"/>
    <property type="match status" value="1"/>
</dbReference>
<comment type="caution">
    <text evidence="5">The sequence shown here is derived from an EMBL/GenBank/DDBJ whole genome shotgun (WGS) entry which is preliminary data.</text>
</comment>
<dbReference type="Gene3D" id="3.30.420.10">
    <property type="entry name" value="Ribonuclease H-like superfamily/Ribonuclease H"/>
    <property type="match status" value="1"/>
</dbReference>
<dbReference type="InterPro" id="IPR012337">
    <property type="entry name" value="RNaseH-like_sf"/>
</dbReference>
<dbReference type="PANTHER" id="PTHR30231:SF4">
    <property type="entry name" value="PROTEIN NEN2"/>
    <property type="match status" value="1"/>
</dbReference>
<protein>
    <submittedName>
        <fullName evidence="5">3'-5' exonuclease</fullName>
    </submittedName>
</protein>
<evidence type="ECO:0000259" key="4">
    <source>
        <dbReference type="SMART" id="SM00479"/>
    </source>
</evidence>
<dbReference type="Pfam" id="PF00929">
    <property type="entry name" value="RNase_T"/>
    <property type="match status" value="1"/>
</dbReference>
<evidence type="ECO:0000256" key="3">
    <source>
        <dbReference type="ARBA" id="ARBA00022839"/>
    </source>
</evidence>
<dbReference type="Proteomes" id="UP001526430">
    <property type="component" value="Unassembled WGS sequence"/>
</dbReference>